<dbReference type="EMBL" id="BOPH01000072">
    <property type="protein sequence ID" value="GIJ70055.1"/>
    <property type="molecule type" value="Genomic_DNA"/>
</dbReference>
<evidence type="ECO:0000259" key="1">
    <source>
        <dbReference type="Pfam" id="PF24390"/>
    </source>
</evidence>
<name>A0A8J3ZYZ4_9ACTN</name>
<accession>A0A8J3ZYZ4</accession>
<feature type="domain" description="PRTase-CE" evidence="1">
    <location>
        <begin position="159"/>
        <end position="315"/>
    </location>
</feature>
<protein>
    <recommendedName>
        <fullName evidence="1">PRTase-CE domain-containing protein</fullName>
    </recommendedName>
</protein>
<keyword evidence="3" id="KW-1185">Reference proteome</keyword>
<evidence type="ECO:0000313" key="3">
    <source>
        <dbReference type="Proteomes" id="UP000635606"/>
    </source>
</evidence>
<comment type="caution">
    <text evidence="2">The sequence shown here is derived from an EMBL/GenBank/DDBJ whole genome shotgun (WGS) entry which is preliminary data.</text>
</comment>
<evidence type="ECO:0000313" key="2">
    <source>
        <dbReference type="EMBL" id="GIJ70055.1"/>
    </source>
</evidence>
<proteinExistence type="predicted"/>
<sequence length="351" mass="39719">MTAMARQQRLTPRERAWLTSRLHELDADERRSPFRESPVTVASRIRRALADLPEEWREPARWLFALTRYLSRPELHRAWRSLWATFQEQQAVRSPTEVLVLELDRDTLRDDFYRANCLPGRLDDNLPFRSSHDLASALWMVEAGRPPPEYAGAIRALRTRSHWVLLADLGLSGASIAAEVDRLTTVQRIIHPLRPVRVTCLIQAATDRARERLAADSIGHIAAIRLVNSISTLPVGYADLPGEVPDAVTRFCRWFADHHVAGSGHRLGGAGPDTAAFGRSAAGLLVVTHKNTPDSTVPPLWLSTHSPPYRAPFERLESRVGLGWTGRKEWYARLRRDDALRTRLSHLVSRM</sequence>
<dbReference type="InterPro" id="IPR056920">
    <property type="entry name" value="PRTase-CE"/>
</dbReference>
<reference evidence="2" key="1">
    <citation type="submission" date="2021-01" db="EMBL/GenBank/DDBJ databases">
        <title>Whole genome shotgun sequence of Virgisporangium ochraceum NBRC 16418.</title>
        <authorList>
            <person name="Komaki H."/>
            <person name="Tamura T."/>
        </authorList>
    </citation>
    <scope>NUCLEOTIDE SEQUENCE</scope>
    <source>
        <strain evidence="2">NBRC 16418</strain>
    </source>
</reference>
<gene>
    <name evidence="2" type="ORF">Voc01_049720</name>
</gene>
<dbReference type="Pfam" id="PF24390">
    <property type="entry name" value="PRTase-CE"/>
    <property type="match status" value="1"/>
</dbReference>
<dbReference type="AlphaFoldDB" id="A0A8J3ZYZ4"/>
<organism evidence="2 3">
    <name type="scientific">Virgisporangium ochraceum</name>
    <dbReference type="NCBI Taxonomy" id="65505"/>
    <lineage>
        <taxon>Bacteria</taxon>
        <taxon>Bacillati</taxon>
        <taxon>Actinomycetota</taxon>
        <taxon>Actinomycetes</taxon>
        <taxon>Micromonosporales</taxon>
        <taxon>Micromonosporaceae</taxon>
        <taxon>Virgisporangium</taxon>
    </lineage>
</organism>
<dbReference type="Proteomes" id="UP000635606">
    <property type="component" value="Unassembled WGS sequence"/>
</dbReference>